<accession>A0ABM0MPW1</accession>
<dbReference type="GeneID" id="102808193"/>
<proteinExistence type="predicted"/>
<dbReference type="InterPro" id="IPR034113">
    <property type="entry name" value="SCP_GAPR1-like"/>
</dbReference>
<gene>
    <name evidence="3" type="primary">LOC102808193</name>
</gene>
<dbReference type="InterPro" id="IPR001283">
    <property type="entry name" value="CRISP-related"/>
</dbReference>
<dbReference type="Proteomes" id="UP000694865">
    <property type="component" value="Unplaced"/>
</dbReference>
<dbReference type="PRINTS" id="PR00837">
    <property type="entry name" value="V5TPXLIKE"/>
</dbReference>
<organism evidence="2 3">
    <name type="scientific">Saccoglossus kowalevskii</name>
    <name type="common">Acorn worm</name>
    <dbReference type="NCBI Taxonomy" id="10224"/>
    <lineage>
        <taxon>Eukaryota</taxon>
        <taxon>Metazoa</taxon>
        <taxon>Hemichordata</taxon>
        <taxon>Enteropneusta</taxon>
        <taxon>Harrimaniidae</taxon>
        <taxon>Saccoglossus</taxon>
    </lineage>
</organism>
<evidence type="ECO:0000313" key="3">
    <source>
        <dbReference type="RefSeq" id="XP_006822052.1"/>
    </source>
</evidence>
<dbReference type="Gene3D" id="3.40.33.10">
    <property type="entry name" value="CAP"/>
    <property type="match status" value="1"/>
</dbReference>
<reference evidence="3" key="1">
    <citation type="submission" date="2025-08" db="UniProtKB">
        <authorList>
            <consortium name="RefSeq"/>
        </authorList>
    </citation>
    <scope>IDENTIFICATION</scope>
    <source>
        <tissue evidence="3">Testes</tissue>
    </source>
</reference>
<dbReference type="InterPro" id="IPR014044">
    <property type="entry name" value="CAP_dom"/>
</dbReference>
<dbReference type="RefSeq" id="XP_006822052.1">
    <property type="nucleotide sequence ID" value="XM_006821989.1"/>
</dbReference>
<dbReference type="Pfam" id="PF00188">
    <property type="entry name" value="CAP"/>
    <property type="match status" value="1"/>
</dbReference>
<feature type="domain" description="SCP" evidence="1">
    <location>
        <begin position="18"/>
        <end position="157"/>
    </location>
</feature>
<name>A0ABM0MPW1_SACKO</name>
<dbReference type="InterPro" id="IPR035940">
    <property type="entry name" value="CAP_sf"/>
</dbReference>
<dbReference type="SMART" id="SM00198">
    <property type="entry name" value="SCP"/>
    <property type="match status" value="1"/>
</dbReference>
<dbReference type="PANTHER" id="PTHR10334">
    <property type="entry name" value="CYSTEINE-RICH SECRETORY PROTEIN-RELATED"/>
    <property type="match status" value="1"/>
</dbReference>
<dbReference type="CDD" id="cd05382">
    <property type="entry name" value="CAP_GAPR1-like"/>
    <property type="match status" value="1"/>
</dbReference>
<protein>
    <submittedName>
        <fullName evidence="3">Cell wall protein PRY3-like</fullName>
    </submittedName>
</protein>
<dbReference type="SUPFAM" id="SSF55797">
    <property type="entry name" value="PR-1-like"/>
    <property type="match status" value="1"/>
</dbReference>
<sequence>MGHKSSKHVDEVTDPVEKFRRDALKTQNAYRELHGAPPLRFSNKLDEHAQEWANHIAEMGMAKQRKEIPYGENVAWMWSESGQDEFTGKAAVDKFYSDVTKYDFQKGASIDGQSAKNFTQLVWKSSTEVGIGYAINPKDPKDMYAVFNYYPAGNIPGDFKANVKQPRQKKK</sequence>
<evidence type="ECO:0000313" key="2">
    <source>
        <dbReference type="Proteomes" id="UP000694865"/>
    </source>
</evidence>
<evidence type="ECO:0000259" key="1">
    <source>
        <dbReference type="SMART" id="SM00198"/>
    </source>
</evidence>
<keyword evidence="2" id="KW-1185">Reference proteome</keyword>